<evidence type="ECO:0000256" key="7">
    <source>
        <dbReference type="PROSITE-ProRule" id="PRU00473"/>
    </source>
</evidence>
<dbReference type="InterPro" id="IPR050330">
    <property type="entry name" value="Bact_OuterMem_StrucFunc"/>
</dbReference>
<dbReference type="Pfam" id="PF13677">
    <property type="entry name" value="MotB_plug"/>
    <property type="match status" value="1"/>
</dbReference>
<keyword evidence="6 7" id="KW-0472">Membrane</keyword>
<keyword evidence="3" id="KW-1003">Cell membrane</keyword>
<reference evidence="9 10" key="1">
    <citation type="submission" date="2006-03" db="EMBL/GenBank/DDBJ databases">
        <authorList>
            <person name="Pinhassi J."/>
            <person name="Pedros-Alio C."/>
            <person name="Ferriera S."/>
            <person name="Johnson J."/>
            <person name="Kravitz S."/>
            <person name="Halpern A."/>
            <person name="Remington K."/>
            <person name="Beeson K."/>
            <person name="Tran B."/>
            <person name="Rogers Y.-H."/>
            <person name="Friedman R."/>
            <person name="Venter J.C."/>
        </authorList>
    </citation>
    <scope>NUCLEOTIDE SEQUENCE [LARGE SCALE GENOMIC DNA]</scope>
    <source>
        <strain evidence="9 10">RED65</strain>
    </source>
</reference>
<dbReference type="InterPro" id="IPR006665">
    <property type="entry name" value="OmpA-like"/>
</dbReference>
<comment type="subcellular location">
    <subcellularLocation>
        <location evidence="1">Cell membrane</location>
        <topology evidence="1">Single-pass membrane protein</topology>
    </subcellularLocation>
</comment>
<keyword evidence="5" id="KW-1133">Transmembrane helix</keyword>
<evidence type="ECO:0000259" key="8">
    <source>
        <dbReference type="PROSITE" id="PS51123"/>
    </source>
</evidence>
<dbReference type="PROSITE" id="PS51123">
    <property type="entry name" value="OMPA_2"/>
    <property type="match status" value="1"/>
</dbReference>
<protein>
    <submittedName>
        <fullName evidence="9">Chemotaxis protein MotB</fullName>
    </submittedName>
</protein>
<evidence type="ECO:0000313" key="9">
    <source>
        <dbReference type="EMBL" id="EAT12580.1"/>
    </source>
</evidence>
<evidence type="ECO:0000256" key="4">
    <source>
        <dbReference type="ARBA" id="ARBA00022692"/>
    </source>
</evidence>
<evidence type="ECO:0000256" key="1">
    <source>
        <dbReference type="ARBA" id="ARBA00004162"/>
    </source>
</evidence>
<dbReference type="STRING" id="207949.RED65_06783"/>
<evidence type="ECO:0000256" key="2">
    <source>
        <dbReference type="ARBA" id="ARBA00008914"/>
    </source>
</evidence>
<organism evidence="9 10">
    <name type="scientific">Bermanella marisrubri</name>
    <dbReference type="NCBI Taxonomy" id="207949"/>
    <lineage>
        <taxon>Bacteria</taxon>
        <taxon>Pseudomonadati</taxon>
        <taxon>Pseudomonadota</taxon>
        <taxon>Gammaproteobacteria</taxon>
        <taxon>Oceanospirillales</taxon>
        <taxon>Oceanospirillaceae</taxon>
        <taxon>Bermanella</taxon>
    </lineage>
</organism>
<proteinExistence type="inferred from homology"/>
<accession>Q1N2T9</accession>
<sequence length="242" mass="27455">MVSYADLMTLLFALFVVLYAASNINSEKFYEMRRALEVRFSETSNVPVSEAVRQFLEAPSVEGLNQALDPEKESSTLPQRLLQISDISAALPENEYTLSTMDQWISIEVPMGKLFRWDNRQNRYGSRITQEGAKTMVELVNVFAEGDEAINIEVFSADTLDDDNPWQHGAMQGAAIVQYLQLEGLQPSRLAVSNYGPYQPIATNDDEQGRQLNARVNFMIDRTGWARERLKTVTKRHLQPDT</sequence>
<dbReference type="AlphaFoldDB" id="Q1N2T9"/>
<dbReference type="InterPro" id="IPR036737">
    <property type="entry name" value="OmpA-like_sf"/>
</dbReference>
<dbReference type="HOGENOM" id="CLU_016890_0_0_6"/>
<keyword evidence="4" id="KW-0812">Transmembrane</keyword>
<dbReference type="PANTHER" id="PTHR30329">
    <property type="entry name" value="STATOR ELEMENT OF FLAGELLAR MOTOR COMPLEX"/>
    <property type="match status" value="1"/>
</dbReference>
<gene>
    <name evidence="9" type="ORF">RED65_06783</name>
</gene>
<evidence type="ECO:0000313" key="10">
    <source>
        <dbReference type="Proteomes" id="UP000004263"/>
    </source>
</evidence>
<evidence type="ECO:0000256" key="6">
    <source>
        <dbReference type="ARBA" id="ARBA00023136"/>
    </source>
</evidence>
<dbReference type="SUPFAM" id="SSF103088">
    <property type="entry name" value="OmpA-like"/>
    <property type="match status" value="1"/>
</dbReference>
<name>Q1N2T9_9GAMM</name>
<dbReference type="PANTHER" id="PTHR30329:SF21">
    <property type="entry name" value="LIPOPROTEIN YIAD-RELATED"/>
    <property type="match status" value="1"/>
</dbReference>
<comment type="caution">
    <text evidence="9">The sequence shown here is derived from an EMBL/GenBank/DDBJ whole genome shotgun (WGS) entry which is preliminary data.</text>
</comment>
<evidence type="ECO:0000256" key="5">
    <source>
        <dbReference type="ARBA" id="ARBA00022989"/>
    </source>
</evidence>
<keyword evidence="10" id="KW-1185">Reference proteome</keyword>
<dbReference type="GO" id="GO:0005886">
    <property type="term" value="C:plasma membrane"/>
    <property type="evidence" value="ECO:0007669"/>
    <property type="project" value="UniProtKB-SubCell"/>
</dbReference>
<comment type="similarity">
    <text evidence="2">Belongs to the MotB family.</text>
</comment>
<dbReference type="Pfam" id="PF00691">
    <property type="entry name" value="OmpA"/>
    <property type="match status" value="1"/>
</dbReference>
<dbReference type="EMBL" id="AAQH01000006">
    <property type="protein sequence ID" value="EAT12580.1"/>
    <property type="molecule type" value="Genomic_DNA"/>
</dbReference>
<dbReference type="InterPro" id="IPR025713">
    <property type="entry name" value="MotB-like_N_dom"/>
</dbReference>
<evidence type="ECO:0000256" key="3">
    <source>
        <dbReference type="ARBA" id="ARBA00022475"/>
    </source>
</evidence>
<feature type="domain" description="OmpA-like" evidence="8">
    <location>
        <begin position="111"/>
        <end position="224"/>
    </location>
</feature>
<dbReference type="Gene3D" id="3.30.1330.60">
    <property type="entry name" value="OmpA-like domain"/>
    <property type="match status" value="1"/>
</dbReference>
<dbReference type="Proteomes" id="UP000004263">
    <property type="component" value="Unassembled WGS sequence"/>
</dbReference>